<dbReference type="GO" id="GO:0003908">
    <property type="term" value="F:methylated-DNA-[protein]-cysteine S-methyltransferase activity"/>
    <property type="evidence" value="ECO:0007669"/>
    <property type="project" value="UniProtKB-UniRule"/>
</dbReference>
<evidence type="ECO:0000313" key="12">
    <source>
        <dbReference type="EMBL" id="MQW38878.1"/>
    </source>
</evidence>
<comment type="miscellaneous">
    <text evidence="9">This enzyme catalyzes only one turnover and therefore is not strictly catalytic. According to one definition, an enzyme is a biocatalyst that acts repeatedly and over many reaction cycles.</text>
</comment>
<dbReference type="InterPro" id="IPR014048">
    <property type="entry name" value="MethylDNA_cys_MeTrfase_DNA-bd"/>
</dbReference>
<keyword evidence="7 9" id="KW-0234">DNA repair</keyword>
<evidence type="ECO:0000259" key="10">
    <source>
        <dbReference type="Pfam" id="PF01035"/>
    </source>
</evidence>
<dbReference type="Pfam" id="PF01035">
    <property type="entry name" value="DNA_binding_1"/>
    <property type="match status" value="1"/>
</dbReference>
<dbReference type="Gene3D" id="3.30.160.70">
    <property type="entry name" value="Methylated DNA-protein cysteine methyltransferase domain"/>
    <property type="match status" value="1"/>
</dbReference>
<feature type="domain" description="Methylguanine DNA methyltransferase ribonuclease-like" evidence="11">
    <location>
        <begin position="3"/>
        <end position="66"/>
    </location>
</feature>
<comment type="catalytic activity">
    <reaction evidence="1 9">
        <text>a 4-O-methyl-thymidine in DNA + L-cysteinyl-[protein] = a thymidine in DNA + S-methyl-L-cysteinyl-[protein]</text>
        <dbReference type="Rhea" id="RHEA:53428"/>
        <dbReference type="Rhea" id="RHEA-COMP:10131"/>
        <dbReference type="Rhea" id="RHEA-COMP:10132"/>
        <dbReference type="Rhea" id="RHEA-COMP:13555"/>
        <dbReference type="Rhea" id="RHEA-COMP:13556"/>
        <dbReference type="ChEBI" id="CHEBI:29950"/>
        <dbReference type="ChEBI" id="CHEBI:82612"/>
        <dbReference type="ChEBI" id="CHEBI:137386"/>
        <dbReference type="ChEBI" id="CHEBI:137387"/>
        <dbReference type="EC" id="2.1.1.63"/>
    </reaction>
</comment>
<dbReference type="InterPro" id="IPR023546">
    <property type="entry name" value="MGMT"/>
</dbReference>
<evidence type="ECO:0000256" key="4">
    <source>
        <dbReference type="ARBA" id="ARBA00022603"/>
    </source>
</evidence>
<dbReference type="GO" id="GO:0006307">
    <property type="term" value="P:DNA alkylation repair"/>
    <property type="evidence" value="ECO:0007669"/>
    <property type="project" value="UniProtKB-UniRule"/>
</dbReference>
<dbReference type="PANTHER" id="PTHR10815">
    <property type="entry name" value="METHYLATED-DNA--PROTEIN-CYSTEINE METHYLTRANSFERASE"/>
    <property type="match status" value="1"/>
</dbReference>
<gene>
    <name evidence="12" type="ORF">GHI93_02795</name>
</gene>
<keyword evidence="13" id="KW-1185">Reference proteome</keyword>
<feature type="active site" description="Nucleophile; methyl group acceptor" evidence="9">
    <location>
        <position position="127"/>
    </location>
</feature>
<name>A0A7X1Z705_9LACT</name>
<dbReference type="Proteomes" id="UP000439550">
    <property type="component" value="Unassembled WGS sequence"/>
</dbReference>
<evidence type="ECO:0000259" key="11">
    <source>
        <dbReference type="Pfam" id="PF02870"/>
    </source>
</evidence>
<proteinExistence type="inferred from homology"/>
<dbReference type="Pfam" id="PF02870">
    <property type="entry name" value="Methyltransf_1N"/>
    <property type="match status" value="1"/>
</dbReference>
<dbReference type="AlphaFoldDB" id="A0A7X1Z705"/>
<comment type="similarity">
    <text evidence="2 9">Belongs to the MGMT family.</text>
</comment>
<evidence type="ECO:0000256" key="2">
    <source>
        <dbReference type="ARBA" id="ARBA00008711"/>
    </source>
</evidence>
<dbReference type="InterPro" id="IPR036631">
    <property type="entry name" value="MGMT_N_sf"/>
</dbReference>
<dbReference type="PROSITE" id="PS00374">
    <property type="entry name" value="MGMT"/>
    <property type="match status" value="1"/>
</dbReference>
<dbReference type="GO" id="GO:0005737">
    <property type="term" value="C:cytoplasm"/>
    <property type="evidence" value="ECO:0007669"/>
    <property type="project" value="UniProtKB-SubCell"/>
</dbReference>
<dbReference type="EMBL" id="WITJ01000003">
    <property type="protein sequence ID" value="MQW38878.1"/>
    <property type="molecule type" value="Genomic_DNA"/>
</dbReference>
<dbReference type="InterPro" id="IPR008332">
    <property type="entry name" value="MethylG_MeTrfase_N"/>
</dbReference>
<evidence type="ECO:0000313" key="13">
    <source>
        <dbReference type="Proteomes" id="UP000439550"/>
    </source>
</evidence>
<dbReference type="InterPro" id="IPR001497">
    <property type="entry name" value="MethylDNA_cys_MeTrfase_AS"/>
</dbReference>
<dbReference type="EC" id="2.1.1.63" evidence="9"/>
<dbReference type="SUPFAM" id="SSF46767">
    <property type="entry name" value="Methylated DNA-protein cysteine methyltransferase, C-terminal domain"/>
    <property type="match status" value="1"/>
</dbReference>
<dbReference type="OrthoDB" id="9802228at2"/>
<dbReference type="SUPFAM" id="SSF53155">
    <property type="entry name" value="Methylated DNA-protein cysteine methyltransferase domain"/>
    <property type="match status" value="1"/>
</dbReference>
<evidence type="ECO:0000256" key="7">
    <source>
        <dbReference type="ARBA" id="ARBA00023204"/>
    </source>
</evidence>
<feature type="domain" description="Methylated-DNA-[protein]-cysteine S-methyltransferase DNA binding" evidence="10">
    <location>
        <begin position="77"/>
        <end position="156"/>
    </location>
</feature>
<dbReference type="HAMAP" id="MF_00772">
    <property type="entry name" value="OGT"/>
    <property type="match status" value="1"/>
</dbReference>
<comment type="function">
    <text evidence="9">Involved in the cellular defense against the biological effects of O6-methylguanine (O6-MeG) and O4-methylthymine (O4-MeT) in DNA. Repairs the methylated nucleobase in DNA by stoichiometrically transferring the methyl group to a cysteine residue in the enzyme. This is a suicide reaction: the enzyme is irreversibly inactivated.</text>
</comment>
<dbReference type="InterPro" id="IPR036217">
    <property type="entry name" value="MethylDNA_cys_MeTrfase_DNAb"/>
</dbReference>
<sequence>MNYKTRYHSPLGLYLLTSDGVSLTGCYLENQKYFPDIAAFEEKDLPIFEQTKNWLDAYFSGEKPEIMELSFAPEGSEFRHKVWQILCEIPAGQTTTYGEIARKLGIRSGQAIGGAVGHNPISVIIPCHRVLGAGGSLTGYAGGLSAKRYLLALEGVDLPEQLNLF</sequence>
<keyword evidence="3 9" id="KW-0963">Cytoplasm</keyword>
<organism evidence="12 13">
    <name type="scientific">Lactococcus hircilactis</name>
    <dbReference type="NCBI Taxonomy" id="1494462"/>
    <lineage>
        <taxon>Bacteria</taxon>
        <taxon>Bacillati</taxon>
        <taxon>Bacillota</taxon>
        <taxon>Bacilli</taxon>
        <taxon>Lactobacillales</taxon>
        <taxon>Streptococcaceae</taxon>
        <taxon>Lactococcus</taxon>
    </lineage>
</organism>
<protein>
    <recommendedName>
        <fullName evidence="9">Methylated-DNA--protein-cysteine methyltransferase</fullName>
        <ecNumber evidence="9">2.1.1.63</ecNumber>
    </recommendedName>
    <alternativeName>
        <fullName evidence="9">6-O-methylguanine-DNA methyltransferase</fullName>
        <shortName evidence="9">MGMT</shortName>
    </alternativeName>
    <alternativeName>
        <fullName evidence="9">O-6-methylguanine-DNA-alkyltransferase</fullName>
    </alternativeName>
</protein>
<accession>A0A7X1Z705</accession>
<dbReference type="PANTHER" id="PTHR10815:SF5">
    <property type="entry name" value="METHYLATED-DNA--PROTEIN-CYSTEINE METHYLTRANSFERASE"/>
    <property type="match status" value="1"/>
</dbReference>
<evidence type="ECO:0000256" key="3">
    <source>
        <dbReference type="ARBA" id="ARBA00022490"/>
    </source>
</evidence>
<dbReference type="NCBIfam" id="TIGR00589">
    <property type="entry name" value="ogt"/>
    <property type="match status" value="1"/>
</dbReference>
<evidence type="ECO:0000256" key="5">
    <source>
        <dbReference type="ARBA" id="ARBA00022679"/>
    </source>
</evidence>
<dbReference type="CDD" id="cd06445">
    <property type="entry name" value="ATase"/>
    <property type="match status" value="1"/>
</dbReference>
<keyword evidence="6 9" id="KW-0227">DNA damage</keyword>
<dbReference type="Gene3D" id="1.10.10.10">
    <property type="entry name" value="Winged helix-like DNA-binding domain superfamily/Winged helix DNA-binding domain"/>
    <property type="match status" value="1"/>
</dbReference>
<reference evidence="12 13" key="1">
    <citation type="submission" date="2019-10" db="EMBL/GenBank/DDBJ databases">
        <authorList>
            <person name="Dong K."/>
        </authorList>
    </citation>
    <scope>NUCLEOTIDE SEQUENCE [LARGE SCALE GENOMIC DNA]</scope>
    <source>
        <strain evidence="12 13">DSM 28960</strain>
    </source>
</reference>
<dbReference type="RefSeq" id="WP_153495395.1">
    <property type="nucleotide sequence ID" value="NZ_CBCRWP010000001.1"/>
</dbReference>
<evidence type="ECO:0000256" key="1">
    <source>
        <dbReference type="ARBA" id="ARBA00001286"/>
    </source>
</evidence>
<evidence type="ECO:0000256" key="6">
    <source>
        <dbReference type="ARBA" id="ARBA00022763"/>
    </source>
</evidence>
<evidence type="ECO:0000256" key="8">
    <source>
        <dbReference type="ARBA" id="ARBA00049348"/>
    </source>
</evidence>
<dbReference type="GO" id="GO:0032259">
    <property type="term" value="P:methylation"/>
    <property type="evidence" value="ECO:0007669"/>
    <property type="project" value="UniProtKB-KW"/>
</dbReference>
<comment type="subcellular location">
    <subcellularLocation>
        <location evidence="9">Cytoplasm</location>
    </subcellularLocation>
</comment>
<keyword evidence="5 9" id="KW-0808">Transferase</keyword>
<dbReference type="InterPro" id="IPR036388">
    <property type="entry name" value="WH-like_DNA-bd_sf"/>
</dbReference>
<comment type="catalytic activity">
    <reaction evidence="8 9">
        <text>a 6-O-methyl-2'-deoxyguanosine in DNA + L-cysteinyl-[protein] = S-methyl-L-cysteinyl-[protein] + a 2'-deoxyguanosine in DNA</text>
        <dbReference type="Rhea" id="RHEA:24000"/>
        <dbReference type="Rhea" id="RHEA-COMP:10131"/>
        <dbReference type="Rhea" id="RHEA-COMP:10132"/>
        <dbReference type="Rhea" id="RHEA-COMP:11367"/>
        <dbReference type="Rhea" id="RHEA-COMP:11368"/>
        <dbReference type="ChEBI" id="CHEBI:29950"/>
        <dbReference type="ChEBI" id="CHEBI:82612"/>
        <dbReference type="ChEBI" id="CHEBI:85445"/>
        <dbReference type="ChEBI" id="CHEBI:85448"/>
        <dbReference type="EC" id="2.1.1.63"/>
    </reaction>
</comment>
<keyword evidence="4 9" id="KW-0489">Methyltransferase</keyword>
<comment type="caution">
    <text evidence="12">The sequence shown here is derived from an EMBL/GenBank/DDBJ whole genome shotgun (WGS) entry which is preliminary data.</text>
</comment>
<dbReference type="FunFam" id="1.10.10.10:FF:000214">
    <property type="entry name" value="Methylated-DNA--protein-cysteine methyltransferase"/>
    <property type="match status" value="1"/>
</dbReference>
<evidence type="ECO:0000256" key="9">
    <source>
        <dbReference type="HAMAP-Rule" id="MF_00772"/>
    </source>
</evidence>